<name>A0A9X3WGV6_9BACI</name>
<dbReference type="Proteomes" id="UP001145069">
    <property type="component" value="Unassembled WGS sequence"/>
</dbReference>
<feature type="transmembrane region" description="Helical" evidence="1">
    <location>
        <begin position="95"/>
        <end position="118"/>
    </location>
</feature>
<dbReference type="Pfam" id="PF13038">
    <property type="entry name" value="DUF3899"/>
    <property type="match status" value="1"/>
</dbReference>
<accession>A0A9X3WGV6</accession>
<dbReference type="InterPro" id="IPR025007">
    <property type="entry name" value="DUF3899"/>
</dbReference>
<proteinExistence type="predicted"/>
<dbReference type="EMBL" id="JAMQKC010000007">
    <property type="protein sequence ID" value="MDC3417209.1"/>
    <property type="molecule type" value="Genomic_DNA"/>
</dbReference>
<feature type="domain" description="DUF3899" evidence="2">
    <location>
        <begin position="34"/>
        <end position="114"/>
    </location>
</feature>
<keyword evidence="4" id="KW-1185">Reference proteome</keyword>
<feature type="transmembrane region" description="Helical" evidence="1">
    <location>
        <begin position="7"/>
        <end position="24"/>
    </location>
</feature>
<dbReference type="AlphaFoldDB" id="A0A9X3WGV6"/>
<feature type="transmembrane region" description="Helical" evidence="1">
    <location>
        <begin position="30"/>
        <end position="52"/>
    </location>
</feature>
<comment type="caution">
    <text evidence="3">The sequence shown here is derived from an EMBL/GenBank/DDBJ whole genome shotgun (WGS) entry which is preliminary data.</text>
</comment>
<keyword evidence="1" id="KW-1133">Transmembrane helix</keyword>
<evidence type="ECO:0000313" key="3">
    <source>
        <dbReference type="EMBL" id="MDC3417209.1"/>
    </source>
</evidence>
<evidence type="ECO:0000313" key="4">
    <source>
        <dbReference type="Proteomes" id="UP001145069"/>
    </source>
</evidence>
<keyword evidence="1" id="KW-0472">Membrane</keyword>
<reference evidence="3" key="1">
    <citation type="submission" date="2022-06" db="EMBL/GenBank/DDBJ databases">
        <title>Aquibacillus sp. a new bacterium isolated from soil saline samples.</title>
        <authorList>
            <person name="Galisteo C."/>
            <person name="De La Haba R."/>
            <person name="Sanchez-Porro C."/>
            <person name="Ventosa A."/>
        </authorList>
    </citation>
    <scope>NUCLEOTIDE SEQUENCE</scope>
    <source>
        <strain evidence="3">3ASR75-54</strain>
    </source>
</reference>
<evidence type="ECO:0000259" key="2">
    <source>
        <dbReference type="Pfam" id="PF13038"/>
    </source>
</evidence>
<evidence type="ECO:0000256" key="1">
    <source>
        <dbReference type="SAM" id="Phobius"/>
    </source>
</evidence>
<protein>
    <submittedName>
        <fullName evidence="3">DUF3899 domain-containing protein</fullName>
    </submittedName>
</protein>
<keyword evidence="1" id="KW-0812">Transmembrane</keyword>
<sequence>MRFIQNKWLFLSANLLGIILYTLVVGNNLLLSMINTLFYVGFFYLTCSLLMFTIKGKFFDGIVYGFRKVAASFSRPVFDEEENKPQPSERISKPVLTFFLFQGTFLTIIMVILLTIYYM</sequence>
<gene>
    <name evidence="3" type="ORF">NC799_09820</name>
</gene>
<dbReference type="RefSeq" id="WP_272446277.1">
    <property type="nucleotide sequence ID" value="NZ_JAMQKC010000007.1"/>
</dbReference>
<organism evidence="3 4">
    <name type="scientific">Aquibacillus salsiterrae</name>
    <dbReference type="NCBI Taxonomy" id="2950439"/>
    <lineage>
        <taxon>Bacteria</taxon>
        <taxon>Bacillati</taxon>
        <taxon>Bacillota</taxon>
        <taxon>Bacilli</taxon>
        <taxon>Bacillales</taxon>
        <taxon>Bacillaceae</taxon>
        <taxon>Aquibacillus</taxon>
    </lineage>
</organism>